<organism evidence="1 2">
    <name type="scientific">Solirubrobacter pauli</name>
    <dbReference type="NCBI Taxonomy" id="166793"/>
    <lineage>
        <taxon>Bacteria</taxon>
        <taxon>Bacillati</taxon>
        <taxon>Actinomycetota</taxon>
        <taxon>Thermoleophilia</taxon>
        <taxon>Solirubrobacterales</taxon>
        <taxon>Solirubrobacteraceae</taxon>
        <taxon>Solirubrobacter</taxon>
    </lineage>
</organism>
<evidence type="ECO:0000313" key="1">
    <source>
        <dbReference type="EMBL" id="RKQ92009.1"/>
    </source>
</evidence>
<comment type="caution">
    <text evidence="1">The sequence shown here is derived from an EMBL/GenBank/DDBJ whole genome shotgun (WGS) entry which is preliminary data.</text>
</comment>
<gene>
    <name evidence="1" type="ORF">C8N24_1848</name>
</gene>
<dbReference type="EMBL" id="RBIL01000001">
    <property type="protein sequence ID" value="RKQ92009.1"/>
    <property type="molecule type" value="Genomic_DNA"/>
</dbReference>
<protein>
    <submittedName>
        <fullName evidence="1">Uncharacterized protein</fullName>
    </submittedName>
</protein>
<reference evidence="1 2" key="1">
    <citation type="submission" date="2018-10" db="EMBL/GenBank/DDBJ databases">
        <title>Genomic Encyclopedia of Archaeal and Bacterial Type Strains, Phase II (KMG-II): from individual species to whole genera.</title>
        <authorList>
            <person name="Goeker M."/>
        </authorList>
    </citation>
    <scope>NUCLEOTIDE SEQUENCE [LARGE SCALE GENOMIC DNA]</scope>
    <source>
        <strain evidence="1 2">DSM 14954</strain>
    </source>
</reference>
<proteinExistence type="predicted"/>
<dbReference type="PROSITE" id="PS51257">
    <property type="entry name" value="PROKAR_LIPOPROTEIN"/>
    <property type="match status" value="1"/>
</dbReference>
<sequence length="351" mass="38687">MAWDNRWHMPHRIVVALVVLLVVGCGEAKPVRHVTAPAKDPDLFLDDPQGQVERIAAGGRLVAWSVRTPADRVAINRDEVGELPPLTMPKTSQVMVADERGGARLTVELGHRWVSRLRMLRGPGGPAEPQLAITSCPERDVSSCRDELLTLTPGAPLKVTRRTRGAQAAAAAAGTVDRGRRVRPVGKTRGRCAVRLRVDQPDGRSRTLPRLPARDRRYERCGGLVGWAIAGDHVYATVDREDPEYDFTADFVYAIDFTAPATARWREIARPYRYTPGSYALALGPAITDEGQYWLDLDTERERPENACAIAATDTRVYRLDNTRCATFYGDAPGGAIRISRGEASFFPARP</sequence>
<dbReference type="Proteomes" id="UP000278962">
    <property type="component" value="Unassembled WGS sequence"/>
</dbReference>
<accession>A0A660LBP7</accession>
<evidence type="ECO:0000313" key="2">
    <source>
        <dbReference type="Proteomes" id="UP000278962"/>
    </source>
</evidence>
<dbReference type="AlphaFoldDB" id="A0A660LBP7"/>
<keyword evidence="2" id="KW-1185">Reference proteome</keyword>
<name>A0A660LBP7_9ACTN</name>